<dbReference type="RefSeq" id="WP_019214995.1">
    <property type="nucleotide sequence ID" value="NZ_CP096649.1"/>
</dbReference>
<keyword evidence="1" id="KW-1133">Transmembrane helix</keyword>
<feature type="transmembrane region" description="Helical" evidence="1">
    <location>
        <begin position="7"/>
        <end position="26"/>
    </location>
</feature>
<keyword evidence="1" id="KW-0812">Transmembrane</keyword>
<accession>A0A9E7DJH8</accession>
<protein>
    <submittedName>
        <fullName evidence="2">Uncharacterized protein</fullName>
    </submittedName>
</protein>
<evidence type="ECO:0000313" key="3">
    <source>
        <dbReference type="Proteomes" id="UP000831151"/>
    </source>
</evidence>
<evidence type="ECO:0000256" key="1">
    <source>
        <dbReference type="SAM" id="Phobius"/>
    </source>
</evidence>
<proteinExistence type="predicted"/>
<keyword evidence="1" id="KW-0472">Membrane</keyword>
<gene>
    <name evidence="2" type="ORF">M1R53_07565</name>
</gene>
<evidence type="ECO:0000313" key="2">
    <source>
        <dbReference type="EMBL" id="UQK59090.1"/>
    </source>
</evidence>
<feature type="transmembrane region" description="Helical" evidence="1">
    <location>
        <begin position="41"/>
        <end position="65"/>
    </location>
</feature>
<dbReference type="AlphaFoldDB" id="A0A9E7DJH8"/>
<organism evidence="2 3">
    <name type="scientific">Fenollaria massiliensis</name>
    <dbReference type="NCBI Taxonomy" id="938288"/>
    <lineage>
        <taxon>Bacteria</taxon>
        <taxon>Bacillati</taxon>
        <taxon>Bacillota</taxon>
        <taxon>Clostridia</taxon>
        <taxon>Eubacteriales</taxon>
        <taxon>Fenollaria</taxon>
    </lineage>
</organism>
<dbReference type="KEGG" id="fms:M1R53_07565"/>
<sequence length="71" mass="8074">MNKKITFFEYTILKLIVAGLFLLLYFNPGVFCLEENVMPDAVIYCKAASLIFSILTISQIFDAIYKASLKN</sequence>
<keyword evidence="3" id="KW-1185">Reference proteome</keyword>
<dbReference type="EMBL" id="CP096649">
    <property type="protein sequence ID" value="UQK59090.1"/>
    <property type="molecule type" value="Genomic_DNA"/>
</dbReference>
<name>A0A9E7DJH8_9FIRM</name>
<reference evidence="2" key="1">
    <citation type="submission" date="2022-04" db="EMBL/GenBank/DDBJ databases">
        <title>Complete genome sequences of Ezakiella coagulans and Fenollaria massiliensis.</title>
        <authorList>
            <person name="France M.T."/>
            <person name="Clifford J."/>
            <person name="Narina S."/>
            <person name="Rutt L."/>
            <person name="Ravel J."/>
        </authorList>
    </citation>
    <scope>NUCLEOTIDE SEQUENCE</scope>
    <source>
        <strain evidence="2">C0061C2</strain>
    </source>
</reference>
<dbReference type="Proteomes" id="UP000831151">
    <property type="component" value="Chromosome"/>
</dbReference>